<feature type="compositionally biased region" description="Low complexity" evidence="2">
    <location>
        <begin position="718"/>
        <end position="727"/>
    </location>
</feature>
<gene>
    <name evidence="5" type="ORF">NIES23_14670</name>
</gene>
<dbReference type="Pfam" id="PF16258">
    <property type="entry name" value="DUF4912"/>
    <property type="match status" value="2"/>
</dbReference>
<keyword evidence="1" id="KW-0732">Signal</keyword>
<evidence type="ECO:0000313" key="6">
    <source>
        <dbReference type="Proteomes" id="UP000217507"/>
    </source>
</evidence>
<dbReference type="PANTHER" id="PTHR30570">
    <property type="entry name" value="PERIPLASMIC PHOSPHATE BINDING COMPONENT OF PHOSPHATE ABC TRANSPORTER"/>
    <property type="match status" value="1"/>
</dbReference>
<proteinExistence type="predicted"/>
<reference evidence="5 6" key="1">
    <citation type="submission" date="2017-06" db="EMBL/GenBank/DDBJ databases">
        <title>Genome sequencing of cyanobaciteial culture collection at National Institute for Environmental Studies (NIES).</title>
        <authorList>
            <person name="Hirose Y."/>
            <person name="Shimura Y."/>
            <person name="Fujisawa T."/>
            <person name="Nakamura Y."/>
            <person name="Kawachi M."/>
        </authorList>
    </citation>
    <scope>NUCLEOTIDE SEQUENCE [LARGE SCALE GENOMIC DNA]</scope>
    <source>
        <strain evidence="5 6">NIES-23</strain>
    </source>
</reference>
<feature type="region of interest" description="Disordered" evidence="2">
    <location>
        <begin position="703"/>
        <end position="735"/>
    </location>
</feature>
<keyword evidence="3" id="KW-0472">Membrane</keyword>
<feature type="region of interest" description="Disordered" evidence="2">
    <location>
        <begin position="452"/>
        <end position="471"/>
    </location>
</feature>
<organism evidence="5 6">
    <name type="scientific">Trichormus variabilis NIES-23</name>
    <dbReference type="NCBI Taxonomy" id="1973479"/>
    <lineage>
        <taxon>Bacteria</taxon>
        <taxon>Bacillati</taxon>
        <taxon>Cyanobacteriota</taxon>
        <taxon>Cyanophyceae</taxon>
        <taxon>Nostocales</taxon>
        <taxon>Nostocaceae</taxon>
        <taxon>Trichormus</taxon>
    </lineage>
</organism>
<dbReference type="CDD" id="cd13653">
    <property type="entry name" value="PBP2_phosphate_like_1"/>
    <property type="match status" value="1"/>
</dbReference>
<dbReference type="SUPFAM" id="SSF53850">
    <property type="entry name" value="Periplasmic binding protein-like II"/>
    <property type="match status" value="1"/>
</dbReference>
<accession>A0A1Z4KI68</accession>
<dbReference type="EMBL" id="AP018216">
    <property type="protein sequence ID" value="BAY68679.1"/>
    <property type="molecule type" value="Genomic_DNA"/>
</dbReference>
<dbReference type="Pfam" id="PF12849">
    <property type="entry name" value="PBP_like_2"/>
    <property type="match status" value="1"/>
</dbReference>
<keyword evidence="3" id="KW-0812">Transmembrane</keyword>
<dbReference type="InterPro" id="IPR024370">
    <property type="entry name" value="PBP_domain"/>
</dbReference>
<feature type="domain" description="PBP" evidence="4">
    <location>
        <begin position="55"/>
        <end position="280"/>
    </location>
</feature>
<evidence type="ECO:0000259" key="4">
    <source>
        <dbReference type="Pfam" id="PF12849"/>
    </source>
</evidence>
<protein>
    <recommendedName>
        <fullName evidence="4">PBP domain-containing protein</fullName>
    </recommendedName>
</protein>
<evidence type="ECO:0000256" key="3">
    <source>
        <dbReference type="SAM" id="Phobius"/>
    </source>
</evidence>
<name>A0A1Z4KI68_ANAVA</name>
<dbReference type="Gene3D" id="3.40.190.10">
    <property type="entry name" value="Periplasmic binding protein-like II"/>
    <property type="match status" value="2"/>
</dbReference>
<dbReference type="Proteomes" id="UP000217507">
    <property type="component" value="Chromosome"/>
</dbReference>
<feature type="region of interest" description="Disordered" evidence="2">
    <location>
        <begin position="522"/>
        <end position="560"/>
    </location>
</feature>
<sequence length="1038" mass="112840">MWQKNKQDSGIVNLALLFALTTTPIAANLLLSAPMLAQSETDTPNFALPQTVENGTTVRIDGSSTLIAVNQSLKQGFEQQFTGTRVDVAINGTEAALKSVLDGSIDVAAIGRGLTPEEKAQGLEQVRLHREKIAIIVGEENPFKGSLTDRQFARIFRGRITNWSQLGAPSARIRVIDRPSTSDTREALNNYPVFKAAKFATGSTATQITEDNTTEIVKQLGKDGISYARANQISKLPGVRVLKLHDTSPDDPKYPFSQPLVYVYKKNPSPAIAAFLGFALASPGQKAIETARAAEAEAIAKDAVQQASFTTANSLATPAANSSPTAETTPAINSSPILETTPTANTFPNAASTSTNVNQPAVVAPPETPRLDRSLLWWLLLPVGAIAGLLLWFVKRPSTNKVLESTTEPISGETETPTTEPLVEIRNGLHPTVSDGNTVTAVAGTSAVASPTTNTTAVADQEPKNTNYTSNYQVTIPPELEQSPWDMEAPASVVNTSYPQMIEVGKAPTNTETQTANIAPEIPEISSNGDNHHPITEEQPQPPANLPDQTYGEPEDNQEPELATYPVSEDTSEIVDSLPDLPDFEAIFADEPEENSEVANNWTAPIIEQTNISSVDEQVEETIAAIASTELPQQETTAEVTASLPKFADIPEDALNLVADAAEVHESSTLEDPEYLTPSSLGVLAGGAVLAGVGVETWVGKNDVEESDTSTVLPSPNTPEENLATTEELADEEEDSNIVIRPRNPEWAYVSWYISPSDQQKFQAQGSSELALRLYDITGVDLSYQNPHQAQQYECEPGTSDRYVPIPASDRDYIIEIGYLSGGENWTTIARSHSVRIFDRPHIDSLSQNLPAIDEASSVVFHPRTSKWAYVSWDISATHQQLLKDAGISQLALRLYDATNIDQSYQRPQLVQQYEFDEITCDRYVSIPQSDRDYMTEVGYATPDDEWVTIASSDTVRVFSSPQGDFWFLADTELIIHGATDPGATVNIAGKPITLKSDGTFHLRVPFSEDLLDYLITVNSGEQRKTIRKKFVQETSES</sequence>
<evidence type="ECO:0000313" key="5">
    <source>
        <dbReference type="EMBL" id="BAY68679.1"/>
    </source>
</evidence>
<evidence type="ECO:0000256" key="2">
    <source>
        <dbReference type="SAM" id="MobiDB-lite"/>
    </source>
</evidence>
<keyword evidence="3" id="KW-1133">Transmembrane helix</keyword>
<feature type="region of interest" description="Disordered" evidence="2">
    <location>
        <begin position="316"/>
        <end position="338"/>
    </location>
</feature>
<dbReference type="InterPro" id="IPR050811">
    <property type="entry name" value="Phosphate_ABC_transporter"/>
</dbReference>
<feature type="transmembrane region" description="Helical" evidence="3">
    <location>
        <begin position="375"/>
        <end position="394"/>
    </location>
</feature>
<feature type="compositionally biased region" description="Polar residues" evidence="2">
    <location>
        <begin position="454"/>
        <end position="471"/>
    </location>
</feature>
<dbReference type="InterPro" id="IPR032585">
    <property type="entry name" value="DUF4912"/>
</dbReference>
<evidence type="ECO:0000256" key="1">
    <source>
        <dbReference type="ARBA" id="ARBA00022729"/>
    </source>
</evidence>
<dbReference type="PANTHER" id="PTHR30570:SF1">
    <property type="entry name" value="PHOSPHATE-BINDING PROTEIN PSTS"/>
    <property type="match status" value="1"/>
</dbReference>
<dbReference type="AlphaFoldDB" id="A0A1Z4KI68"/>